<dbReference type="RefSeq" id="WP_133254532.1">
    <property type="nucleotide sequence ID" value="NZ_QEOB01000011.1"/>
</dbReference>
<gene>
    <name evidence="2" type="ORF">C7402_11186</name>
</gene>
<keyword evidence="3" id="KW-1185">Reference proteome</keyword>
<sequence length="207" mass="21970">MRFLSNPVVAAGRGCVLLAATIALSGGVMPAWGADDTNASATQAVPSGASVDTQHGTISLIDQKNALIVVTVPGHDDLSFSAKDHRDVLDIVKVGDKLTASYMEPYVTGLTPLKGASLTRLTHTAKVTEHTAGADQVSFHVLRVFSGVAEVTGVDHKLNLLTVEDKSGTARSVRVSRPDLVEVMQTLKHHSRVRITYESEMAVSTSR</sequence>
<evidence type="ECO:0000256" key="1">
    <source>
        <dbReference type="SAM" id="SignalP"/>
    </source>
</evidence>
<feature type="chain" id="PRO_5046640541" description="Alginate biosynthesis protein AlgF" evidence="1">
    <location>
        <begin position="34"/>
        <end position="207"/>
    </location>
</feature>
<protein>
    <recommendedName>
        <fullName evidence="4">Alginate biosynthesis protein AlgF</fullName>
    </recommendedName>
</protein>
<evidence type="ECO:0000313" key="2">
    <source>
        <dbReference type="EMBL" id="PVX81184.1"/>
    </source>
</evidence>
<name>A0ABX5KIC7_9BURK</name>
<comment type="caution">
    <text evidence="2">The sequence shown here is derived from an EMBL/GenBank/DDBJ whole genome shotgun (WGS) entry which is preliminary data.</text>
</comment>
<evidence type="ECO:0008006" key="4">
    <source>
        <dbReference type="Google" id="ProtNLM"/>
    </source>
</evidence>
<keyword evidence="1" id="KW-0732">Signal</keyword>
<dbReference type="EMBL" id="QEOB01000011">
    <property type="protein sequence ID" value="PVX81184.1"/>
    <property type="molecule type" value="Genomic_DNA"/>
</dbReference>
<accession>A0ABX5KIC7</accession>
<organism evidence="2 3">
    <name type="scientific">Paraburkholderia unamae</name>
    <dbReference type="NCBI Taxonomy" id="219649"/>
    <lineage>
        <taxon>Bacteria</taxon>
        <taxon>Pseudomonadati</taxon>
        <taxon>Pseudomonadota</taxon>
        <taxon>Betaproteobacteria</taxon>
        <taxon>Burkholderiales</taxon>
        <taxon>Burkholderiaceae</taxon>
        <taxon>Paraburkholderia</taxon>
    </lineage>
</organism>
<evidence type="ECO:0000313" key="3">
    <source>
        <dbReference type="Proteomes" id="UP000245712"/>
    </source>
</evidence>
<reference evidence="2 3" key="1">
    <citation type="submission" date="2018-05" db="EMBL/GenBank/DDBJ databases">
        <title>Genomic Encyclopedia of Type Strains, Phase IV (KMG-V): Genome sequencing to study the core and pangenomes of soil and plant-associated prokaryotes.</title>
        <authorList>
            <person name="Whitman W."/>
        </authorList>
    </citation>
    <scope>NUCLEOTIDE SEQUENCE [LARGE SCALE GENOMIC DNA]</scope>
    <source>
        <strain evidence="2 3">SCZa-39</strain>
    </source>
</reference>
<proteinExistence type="predicted"/>
<dbReference type="Proteomes" id="UP000245712">
    <property type="component" value="Unassembled WGS sequence"/>
</dbReference>
<feature type="signal peptide" evidence="1">
    <location>
        <begin position="1"/>
        <end position="33"/>
    </location>
</feature>